<feature type="transmembrane region" description="Helical" evidence="6">
    <location>
        <begin position="12"/>
        <end position="32"/>
    </location>
</feature>
<evidence type="ECO:0000256" key="5">
    <source>
        <dbReference type="ARBA" id="ARBA00023136"/>
    </source>
</evidence>
<feature type="transmembrane region" description="Helical" evidence="6">
    <location>
        <begin position="288"/>
        <end position="310"/>
    </location>
</feature>
<dbReference type="Proteomes" id="UP000254209">
    <property type="component" value="Unassembled WGS sequence"/>
</dbReference>
<evidence type="ECO:0000256" key="3">
    <source>
        <dbReference type="ARBA" id="ARBA00022692"/>
    </source>
</evidence>
<evidence type="ECO:0000256" key="1">
    <source>
        <dbReference type="ARBA" id="ARBA00004651"/>
    </source>
</evidence>
<keyword evidence="5 6" id="KW-0472">Membrane</keyword>
<feature type="transmembrane region" description="Helical" evidence="6">
    <location>
        <begin position="86"/>
        <end position="111"/>
    </location>
</feature>
<keyword evidence="8" id="KW-1185">Reference proteome</keyword>
<evidence type="ECO:0000256" key="4">
    <source>
        <dbReference type="ARBA" id="ARBA00022989"/>
    </source>
</evidence>
<evidence type="ECO:0000256" key="6">
    <source>
        <dbReference type="SAM" id="Phobius"/>
    </source>
</evidence>
<evidence type="ECO:0000256" key="2">
    <source>
        <dbReference type="ARBA" id="ARBA00022475"/>
    </source>
</evidence>
<accession>A0A376BT25</accession>
<dbReference type="OrthoDB" id="103403at2"/>
<protein>
    <submittedName>
        <fullName evidence="7">O-antigen transporter</fullName>
    </submittedName>
</protein>
<evidence type="ECO:0000313" key="8">
    <source>
        <dbReference type="Proteomes" id="UP000254209"/>
    </source>
</evidence>
<feature type="transmembrane region" description="Helical" evidence="6">
    <location>
        <begin position="221"/>
        <end position="242"/>
    </location>
</feature>
<feature type="transmembrane region" description="Helical" evidence="6">
    <location>
        <begin position="360"/>
        <end position="381"/>
    </location>
</feature>
<dbReference type="RefSeq" id="WP_034294359.1">
    <property type="nucleotide sequence ID" value="NZ_CP091519.2"/>
</dbReference>
<feature type="transmembrane region" description="Helical" evidence="6">
    <location>
        <begin position="123"/>
        <end position="144"/>
    </location>
</feature>
<organism evidence="7 8">
    <name type="scientific">Alysiella crassa</name>
    <dbReference type="NCBI Taxonomy" id="153491"/>
    <lineage>
        <taxon>Bacteria</taxon>
        <taxon>Pseudomonadati</taxon>
        <taxon>Pseudomonadota</taxon>
        <taxon>Betaproteobacteria</taxon>
        <taxon>Neisseriales</taxon>
        <taxon>Neisseriaceae</taxon>
        <taxon>Alysiella</taxon>
    </lineage>
</organism>
<dbReference type="PANTHER" id="PTHR30250:SF11">
    <property type="entry name" value="O-ANTIGEN TRANSPORTER-RELATED"/>
    <property type="match status" value="1"/>
</dbReference>
<feature type="transmembrane region" description="Helical" evidence="6">
    <location>
        <begin position="156"/>
        <end position="174"/>
    </location>
</feature>
<feature type="transmembrane region" description="Helical" evidence="6">
    <location>
        <begin position="387"/>
        <end position="413"/>
    </location>
</feature>
<feature type="transmembrane region" description="Helical" evidence="6">
    <location>
        <begin position="180"/>
        <end position="201"/>
    </location>
</feature>
<proteinExistence type="predicted"/>
<comment type="subcellular location">
    <subcellularLocation>
        <location evidence="1">Cell membrane</location>
        <topology evidence="1">Multi-pass membrane protein</topology>
    </subcellularLocation>
</comment>
<dbReference type="Pfam" id="PF01943">
    <property type="entry name" value="Polysacc_synt"/>
    <property type="match status" value="1"/>
</dbReference>
<dbReference type="EMBL" id="UFSO01000003">
    <property type="protein sequence ID" value="SSY80080.1"/>
    <property type="molecule type" value="Genomic_DNA"/>
</dbReference>
<feature type="transmembrane region" description="Helical" evidence="6">
    <location>
        <begin position="330"/>
        <end position="348"/>
    </location>
</feature>
<dbReference type="PANTHER" id="PTHR30250">
    <property type="entry name" value="PST FAMILY PREDICTED COLANIC ACID TRANSPORTER"/>
    <property type="match status" value="1"/>
</dbReference>
<name>A0A376BT25_9NEIS</name>
<gene>
    <name evidence="7" type="primary">rfbX</name>
    <name evidence="7" type="ORF">NCTC10283_01634</name>
</gene>
<dbReference type="GO" id="GO:0005886">
    <property type="term" value="C:plasma membrane"/>
    <property type="evidence" value="ECO:0007669"/>
    <property type="project" value="UniProtKB-SubCell"/>
</dbReference>
<dbReference type="STRING" id="1120980.GCA_000745955_01968"/>
<keyword evidence="3 6" id="KW-0812">Transmembrane</keyword>
<dbReference type="InterPro" id="IPR002797">
    <property type="entry name" value="Polysacc_synth"/>
</dbReference>
<sequence length="417" mass="47254">MINNLLQHKIIKNLLSLATVQIINYIVPLLSWPLLANTLGVEQFGVVMMLLAICTIANILTDFGFNLSATHTIAQNIQNKQKIAQLLGNIFVIKSMLAIIACIISSIYIYFKFLINYQTNINIWTLGLVSLIIISQAYNCIWFFHGIEKMSYITKANVFAKIFYISLLSILLNLYTHINIALLCLLISQLWITYLFIWYIYKEKYFIASPKLDMLWQEVKYSFSFFISRLAVSVYTTANTLILGHFHGAVSSGLYSSAEKLYAAANGTTGIVSQAVYPYMIKHNNLKLLIQIAIGLEVILIVFTYILSLFSENLIVLLFGEDFRAANEYFKVFLIILCLSGISMLFGYPAFSVVKKVQWANYTVIVGALLYLVGLIVLFYANAITAINIVSLVLIIEAIVLFLRIVMVTLFYLRSKK</sequence>
<dbReference type="AlphaFoldDB" id="A0A376BT25"/>
<dbReference type="InterPro" id="IPR050833">
    <property type="entry name" value="Poly_Biosynth_Transport"/>
</dbReference>
<keyword evidence="2" id="KW-1003">Cell membrane</keyword>
<evidence type="ECO:0000313" key="7">
    <source>
        <dbReference type="EMBL" id="SSY80080.1"/>
    </source>
</evidence>
<keyword evidence="4 6" id="KW-1133">Transmembrane helix</keyword>
<feature type="transmembrane region" description="Helical" evidence="6">
    <location>
        <begin position="44"/>
        <end position="65"/>
    </location>
</feature>
<reference evidence="7 8" key="1">
    <citation type="submission" date="2018-06" db="EMBL/GenBank/DDBJ databases">
        <authorList>
            <consortium name="Pathogen Informatics"/>
            <person name="Doyle S."/>
        </authorList>
    </citation>
    <scope>NUCLEOTIDE SEQUENCE [LARGE SCALE GENOMIC DNA]</scope>
    <source>
        <strain evidence="7 8">NCTC10283</strain>
    </source>
</reference>